<proteinExistence type="predicted"/>
<accession>A0A6A6Q9K6</accession>
<dbReference type="Proteomes" id="UP000799750">
    <property type="component" value="Unassembled WGS sequence"/>
</dbReference>
<feature type="non-terminal residue" evidence="2">
    <location>
        <position position="1"/>
    </location>
</feature>
<dbReference type="Pfam" id="PF06985">
    <property type="entry name" value="HET"/>
    <property type="match status" value="1"/>
</dbReference>
<reference evidence="2" key="1">
    <citation type="journal article" date="2020" name="Stud. Mycol.">
        <title>101 Dothideomycetes genomes: a test case for predicting lifestyles and emergence of pathogens.</title>
        <authorList>
            <person name="Haridas S."/>
            <person name="Albert R."/>
            <person name="Binder M."/>
            <person name="Bloem J."/>
            <person name="Labutti K."/>
            <person name="Salamov A."/>
            <person name="Andreopoulos B."/>
            <person name="Baker S."/>
            <person name="Barry K."/>
            <person name="Bills G."/>
            <person name="Bluhm B."/>
            <person name="Cannon C."/>
            <person name="Castanera R."/>
            <person name="Culley D."/>
            <person name="Daum C."/>
            <person name="Ezra D."/>
            <person name="Gonzalez J."/>
            <person name="Henrissat B."/>
            <person name="Kuo A."/>
            <person name="Liang C."/>
            <person name="Lipzen A."/>
            <person name="Lutzoni F."/>
            <person name="Magnuson J."/>
            <person name="Mondo S."/>
            <person name="Nolan M."/>
            <person name="Ohm R."/>
            <person name="Pangilinan J."/>
            <person name="Park H.-J."/>
            <person name="Ramirez L."/>
            <person name="Alfaro M."/>
            <person name="Sun H."/>
            <person name="Tritt A."/>
            <person name="Yoshinaga Y."/>
            <person name="Zwiers L.-H."/>
            <person name="Turgeon B."/>
            <person name="Goodwin S."/>
            <person name="Spatafora J."/>
            <person name="Crous P."/>
            <person name="Grigoriev I."/>
        </authorList>
    </citation>
    <scope>NUCLEOTIDE SEQUENCE</scope>
    <source>
        <strain evidence="2">CBS 269.34</strain>
    </source>
</reference>
<dbReference type="PANTHER" id="PTHR24148">
    <property type="entry name" value="ANKYRIN REPEAT DOMAIN-CONTAINING PROTEIN 39 HOMOLOG-RELATED"/>
    <property type="match status" value="1"/>
</dbReference>
<keyword evidence="3" id="KW-1185">Reference proteome</keyword>
<evidence type="ECO:0000313" key="2">
    <source>
        <dbReference type="EMBL" id="KAF2489005.1"/>
    </source>
</evidence>
<evidence type="ECO:0000313" key="3">
    <source>
        <dbReference type="Proteomes" id="UP000799750"/>
    </source>
</evidence>
<dbReference type="InterPro" id="IPR052895">
    <property type="entry name" value="HetReg/Transcr_Mod"/>
</dbReference>
<dbReference type="InterPro" id="IPR010730">
    <property type="entry name" value="HET"/>
</dbReference>
<dbReference type="PANTHER" id="PTHR24148:SF64">
    <property type="entry name" value="HETEROKARYON INCOMPATIBILITY DOMAIN-CONTAINING PROTEIN"/>
    <property type="match status" value="1"/>
</dbReference>
<name>A0A6A6Q9K6_9PEZI</name>
<dbReference type="EMBL" id="MU004200">
    <property type="protein sequence ID" value="KAF2489005.1"/>
    <property type="molecule type" value="Genomic_DNA"/>
</dbReference>
<evidence type="ECO:0000259" key="1">
    <source>
        <dbReference type="Pfam" id="PF06985"/>
    </source>
</evidence>
<dbReference type="AlphaFoldDB" id="A0A6A6Q9K6"/>
<feature type="non-terminal residue" evidence="2">
    <location>
        <position position="124"/>
    </location>
</feature>
<gene>
    <name evidence="2" type="ORF">BU16DRAFT_433098</name>
</gene>
<feature type="domain" description="Heterokaryon incompatibility" evidence="1">
    <location>
        <begin position="42"/>
        <end position="124"/>
    </location>
</feature>
<sequence length="124" mass="13635">YIYEPLPDAGAIRVLELEPASTHEAPLRANLVVCFNRENARYVALSYTWSGVAIAGALGLGFGSLEITGNLDRALRALRPKDAMLRVWIDAVCIDQKNLEEKAVQVARMDETYSKAESVVAWLG</sequence>
<organism evidence="2 3">
    <name type="scientific">Lophium mytilinum</name>
    <dbReference type="NCBI Taxonomy" id="390894"/>
    <lineage>
        <taxon>Eukaryota</taxon>
        <taxon>Fungi</taxon>
        <taxon>Dikarya</taxon>
        <taxon>Ascomycota</taxon>
        <taxon>Pezizomycotina</taxon>
        <taxon>Dothideomycetes</taxon>
        <taxon>Pleosporomycetidae</taxon>
        <taxon>Mytilinidiales</taxon>
        <taxon>Mytilinidiaceae</taxon>
        <taxon>Lophium</taxon>
    </lineage>
</organism>
<dbReference type="OrthoDB" id="2157530at2759"/>
<protein>
    <recommendedName>
        <fullName evidence="1">Heterokaryon incompatibility domain-containing protein</fullName>
    </recommendedName>
</protein>